<evidence type="ECO:0000256" key="1">
    <source>
        <dbReference type="ARBA" id="ARBA00022908"/>
    </source>
</evidence>
<dbReference type="Gene3D" id="1.10.150.130">
    <property type="match status" value="1"/>
</dbReference>
<sequence length="94" mass="11398">MLQRYCNQFLDYCRLADFSIRSIQALTARLNEFQAFLKVHKIRSVKKVTYRHLVDFVADYEDPSIHVRKFRVWTLRQFYHFLTLHAVLGTLVKY</sequence>
<evidence type="ECO:0000313" key="6">
    <source>
        <dbReference type="Proteomes" id="UP000603434"/>
    </source>
</evidence>
<feature type="domain" description="Core-binding (CB)" evidence="4">
    <location>
        <begin position="1"/>
        <end position="83"/>
    </location>
</feature>
<dbReference type="Proteomes" id="UP000603434">
    <property type="component" value="Unassembled WGS sequence"/>
</dbReference>
<evidence type="ECO:0000313" key="5">
    <source>
        <dbReference type="EMBL" id="MBC8361133.1"/>
    </source>
</evidence>
<organism evidence="5 6">
    <name type="scientific">Candidatus Desulfatibia profunda</name>
    <dbReference type="NCBI Taxonomy" id="2841695"/>
    <lineage>
        <taxon>Bacteria</taxon>
        <taxon>Pseudomonadati</taxon>
        <taxon>Thermodesulfobacteriota</taxon>
        <taxon>Desulfobacteria</taxon>
        <taxon>Desulfobacterales</taxon>
        <taxon>Desulfobacterales incertae sedis</taxon>
        <taxon>Candidatus Desulfatibia</taxon>
    </lineage>
</organism>
<dbReference type="Pfam" id="PF02899">
    <property type="entry name" value="Phage_int_SAM_1"/>
    <property type="match status" value="1"/>
</dbReference>
<dbReference type="AlphaFoldDB" id="A0A8J6TLX5"/>
<dbReference type="PROSITE" id="PS51900">
    <property type="entry name" value="CB"/>
    <property type="match status" value="1"/>
</dbReference>
<accession>A0A8J6TLX5</accession>
<proteinExistence type="predicted"/>
<evidence type="ECO:0000256" key="2">
    <source>
        <dbReference type="ARBA" id="ARBA00023125"/>
    </source>
</evidence>
<dbReference type="GO" id="GO:0015074">
    <property type="term" value="P:DNA integration"/>
    <property type="evidence" value="ECO:0007669"/>
    <property type="project" value="UniProtKB-KW"/>
</dbReference>
<dbReference type="InterPro" id="IPR004107">
    <property type="entry name" value="Integrase_SAM-like_N"/>
</dbReference>
<dbReference type="GO" id="GO:0003677">
    <property type="term" value="F:DNA binding"/>
    <property type="evidence" value="ECO:0007669"/>
    <property type="project" value="UniProtKB-UniRule"/>
</dbReference>
<comment type="caution">
    <text evidence="5">The sequence shown here is derived from an EMBL/GenBank/DDBJ whole genome shotgun (WGS) entry which is preliminary data.</text>
</comment>
<dbReference type="InterPro" id="IPR010998">
    <property type="entry name" value="Integrase_recombinase_N"/>
</dbReference>
<dbReference type="InterPro" id="IPR044068">
    <property type="entry name" value="CB"/>
</dbReference>
<gene>
    <name evidence="5" type="ORF">H8E23_07025</name>
</gene>
<keyword evidence="1" id="KW-0229">DNA integration</keyword>
<reference evidence="5 6" key="1">
    <citation type="submission" date="2020-08" db="EMBL/GenBank/DDBJ databases">
        <title>Bridging the membrane lipid divide: bacteria of the FCB group superphylum have the potential to synthesize archaeal ether lipids.</title>
        <authorList>
            <person name="Villanueva L."/>
            <person name="Von Meijenfeldt F.A.B."/>
            <person name="Westbye A.B."/>
            <person name="Yadav S."/>
            <person name="Hopmans E.C."/>
            <person name="Dutilh B.E."/>
            <person name="Sinninghe Damste J.S."/>
        </authorList>
    </citation>
    <scope>NUCLEOTIDE SEQUENCE [LARGE SCALE GENOMIC DNA]</scope>
    <source>
        <strain evidence="5">NIOZ-UU30</strain>
    </source>
</reference>
<name>A0A8J6TLX5_9BACT</name>
<protein>
    <submittedName>
        <fullName evidence="5">Site-specific integrase</fullName>
    </submittedName>
</protein>
<evidence type="ECO:0000256" key="3">
    <source>
        <dbReference type="PROSITE-ProRule" id="PRU01248"/>
    </source>
</evidence>
<keyword evidence="2 3" id="KW-0238">DNA-binding</keyword>
<evidence type="ECO:0000259" key="4">
    <source>
        <dbReference type="PROSITE" id="PS51900"/>
    </source>
</evidence>
<dbReference type="EMBL" id="JACNJH010000123">
    <property type="protein sequence ID" value="MBC8361133.1"/>
    <property type="molecule type" value="Genomic_DNA"/>
</dbReference>